<organism evidence="1 2">
    <name type="scientific">Candidatus Methanobinarius endosymbioticus</name>
    <dbReference type="NCBI Taxonomy" id="2006182"/>
    <lineage>
        <taxon>Archaea</taxon>
        <taxon>Methanobacteriati</taxon>
        <taxon>Methanobacteriota</taxon>
        <taxon>Methanomada group</taxon>
        <taxon>Methanobacteria</taxon>
        <taxon>Methanobacteriales</taxon>
        <taxon>Methanobacteriaceae</taxon>
        <taxon>Candidatus Methanobinarius</taxon>
    </lineage>
</organism>
<dbReference type="InterPro" id="IPR016155">
    <property type="entry name" value="Mopterin_synth/thiamin_S_b"/>
</dbReference>
<keyword evidence="2" id="KW-1185">Reference proteome</keyword>
<evidence type="ECO:0000313" key="1">
    <source>
        <dbReference type="EMBL" id="RBQ23340.1"/>
    </source>
</evidence>
<name>A0A366MCC4_9EURY</name>
<proteinExistence type="predicted"/>
<dbReference type="SUPFAM" id="SSF54285">
    <property type="entry name" value="MoaD/ThiS"/>
    <property type="match status" value="1"/>
</dbReference>
<sequence length="66" mass="7522">MNFTLIFNDKKEIKSLNKDTSIKNVLDEMELSSEIIIAKKNGDIVIEDEKIENGDEIHLIQIIYGG</sequence>
<dbReference type="InterPro" id="IPR003749">
    <property type="entry name" value="ThiS/MoaD-like"/>
</dbReference>
<dbReference type="AlphaFoldDB" id="A0A366MCC4"/>
<reference evidence="1 2" key="1">
    <citation type="submission" date="2018-06" db="EMBL/GenBank/DDBJ databases">
        <title>Genomic insight into two independent archaeal endosymbiosis events.</title>
        <authorList>
            <person name="Lind A.E."/>
            <person name="Lewis W.H."/>
            <person name="Spang A."/>
            <person name="Guy L."/>
            <person name="Embley M.T."/>
            <person name="Ettema T.J.G."/>
        </authorList>
    </citation>
    <scope>NUCLEOTIDE SEQUENCE [LARGE SCALE GENOMIC DNA]</scope>
    <source>
        <strain evidence="1">NOE</strain>
    </source>
</reference>
<protein>
    <recommendedName>
        <fullName evidence="3">Thiamine biosynthesis protein ThiS</fullName>
    </recommendedName>
</protein>
<accession>A0A366MCC4</accession>
<dbReference type="Pfam" id="PF02597">
    <property type="entry name" value="ThiS"/>
    <property type="match status" value="1"/>
</dbReference>
<gene>
    <name evidence="1" type="ORF">ALNOE001_08990</name>
</gene>
<dbReference type="Proteomes" id="UP000253099">
    <property type="component" value="Unassembled WGS sequence"/>
</dbReference>
<evidence type="ECO:0008006" key="3">
    <source>
        <dbReference type="Google" id="ProtNLM"/>
    </source>
</evidence>
<dbReference type="Gene3D" id="3.10.20.30">
    <property type="match status" value="1"/>
</dbReference>
<evidence type="ECO:0000313" key="2">
    <source>
        <dbReference type="Proteomes" id="UP000253099"/>
    </source>
</evidence>
<comment type="caution">
    <text evidence="1">The sequence shown here is derived from an EMBL/GenBank/DDBJ whole genome shotgun (WGS) entry which is preliminary data.</text>
</comment>
<dbReference type="EMBL" id="NIZT01000025">
    <property type="protein sequence ID" value="RBQ23340.1"/>
    <property type="molecule type" value="Genomic_DNA"/>
</dbReference>
<dbReference type="InterPro" id="IPR012675">
    <property type="entry name" value="Beta-grasp_dom_sf"/>
</dbReference>